<dbReference type="InterPro" id="IPR051448">
    <property type="entry name" value="CdaR-like_regulators"/>
</dbReference>
<dbReference type="SUPFAM" id="SSF46689">
    <property type="entry name" value="Homeodomain-like"/>
    <property type="match status" value="1"/>
</dbReference>
<reference evidence="2" key="3">
    <citation type="submission" date="2018-03" db="EMBL/GenBank/DDBJ databases">
        <authorList>
            <person name="Jeon C.O."/>
        </authorList>
    </citation>
    <scope>NUCLEOTIDE SEQUENCE</scope>
    <source>
        <strain evidence="2">JCM 31126</strain>
    </source>
</reference>
<accession>A0AA38CYN8</accession>
<evidence type="ECO:0000313" key="3">
    <source>
        <dbReference type="EMBL" id="GMA72340.1"/>
    </source>
</evidence>
<evidence type="ECO:0000313" key="5">
    <source>
        <dbReference type="Proteomes" id="UP001157039"/>
    </source>
</evidence>
<dbReference type="Proteomes" id="UP000268310">
    <property type="component" value="Chromosome"/>
</dbReference>
<evidence type="ECO:0000313" key="2">
    <source>
        <dbReference type="EMBL" id="AYW48007.1"/>
    </source>
</evidence>
<dbReference type="InterPro" id="IPR025736">
    <property type="entry name" value="PucR_C-HTH_dom"/>
</dbReference>
<dbReference type="PANTHER" id="PTHR33744">
    <property type="entry name" value="CARBOHYDRATE DIACID REGULATOR"/>
    <property type="match status" value="1"/>
</dbReference>
<keyword evidence="4" id="KW-1185">Reference proteome</keyword>
<dbReference type="Proteomes" id="UP001157039">
    <property type="component" value="Unassembled WGS sequence"/>
</dbReference>
<protein>
    <submittedName>
        <fullName evidence="3">Fis family transcriptional regulator</fullName>
    </submittedName>
</protein>
<dbReference type="Gene3D" id="1.10.10.60">
    <property type="entry name" value="Homeodomain-like"/>
    <property type="match status" value="1"/>
</dbReference>
<dbReference type="RefSeq" id="WP_123935571.1">
    <property type="nucleotide sequence ID" value="NZ_BSUW01000001.1"/>
</dbReference>
<dbReference type="AlphaFoldDB" id="A0AA38CYN8"/>
<reference evidence="2 4" key="1">
    <citation type="journal article" date="2012" name="Int. J. Syst. Evol. Microbiol.">
        <title>Characterization of Tetragenococcus strains from sugar thick juice reveals a novel species, Tetragenococcus osmophilus sp. nov., and divides Tetragenococcus halophilus into two subspecies, T. halophilus subsp. halophilus subsp. nov. and T. halophilus subsp. flandriensis subsp. nov.</title>
        <authorList>
            <person name="Juste A."/>
            <person name="Van Trappen S."/>
            <person name="Verreth C."/>
            <person name="Cleenwerck I."/>
            <person name="De Vos P."/>
            <person name="Lievens B."/>
            <person name="Willems K.A."/>
        </authorList>
    </citation>
    <scope>NUCLEOTIDE SEQUENCE [LARGE SCALE GENOMIC DNA]</scope>
    <source>
        <strain evidence="2 4">JCM 31126</strain>
    </source>
</reference>
<gene>
    <name evidence="2" type="ORF">C7K38_06295</name>
    <name evidence="3" type="ORF">GCM10025885_13890</name>
</gene>
<evidence type="ECO:0000313" key="4">
    <source>
        <dbReference type="Proteomes" id="UP000268310"/>
    </source>
</evidence>
<dbReference type="EMBL" id="BSUW01000001">
    <property type="protein sequence ID" value="GMA72340.1"/>
    <property type="molecule type" value="Genomic_DNA"/>
</dbReference>
<dbReference type="PANTHER" id="PTHR33744:SF15">
    <property type="entry name" value="CARBOHYDRATE DIACID REGULATOR"/>
    <property type="match status" value="1"/>
</dbReference>
<dbReference type="Pfam" id="PF13556">
    <property type="entry name" value="HTH_30"/>
    <property type="match status" value="1"/>
</dbReference>
<reference evidence="3 5" key="2">
    <citation type="journal article" date="2014" name="Int. J. Syst. Evol. Microbiol.">
        <title>Complete genome sequence of Corynebacterium casei LMG S-19264T (=DSM 44701T), isolated from a smear-ripened cheese.</title>
        <authorList>
            <consortium name="US DOE Joint Genome Institute (JGI-PGF)"/>
            <person name="Walter F."/>
            <person name="Albersmeier A."/>
            <person name="Kalinowski J."/>
            <person name="Ruckert C."/>
        </authorList>
    </citation>
    <scope>NUCLEOTIDE SEQUENCE [LARGE SCALE GENOMIC DNA]</scope>
    <source>
        <strain evidence="3 5">NBRC 114545</strain>
    </source>
</reference>
<feature type="domain" description="PucR C-terminal helix-turn-helix" evidence="1">
    <location>
        <begin position="235"/>
        <end position="285"/>
    </location>
</feature>
<dbReference type="EMBL" id="CP027783">
    <property type="protein sequence ID" value="AYW48007.1"/>
    <property type="molecule type" value="Genomic_DNA"/>
</dbReference>
<organism evidence="3 5">
    <name type="scientific">Tetragenococcus osmophilus</name>
    <dbReference type="NCBI Taxonomy" id="526944"/>
    <lineage>
        <taxon>Bacteria</taxon>
        <taxon>Bacillati</taxon>
        <taxon>Bacillota</taxon>
        <taxon>Bacilli</taxon>
        <taxon>Lactobacillales</taxon>
        <taxon>Enterococcaceae</taxon>
        <taxon>Tetragenococcus</taxon>
    </lineage>
</organism>
<dbReference type="KEGG" id="too:C7K38_06295"/>
<dbReference type="InterPro" id="IPR009057">
    <property type="entry name" value="Homeodomain-like_sf"/>
</dbReference>
<reference evidence="3" key="4">
    <citation type="submission" date="2023-02" db="EMBL/GenBank/DDBJ databases">
        <authorList>
            <person name="Sun Q."/>
            <person name="Mori K."/>
        </authorList>
    </citation>
    <scope>NUCLEOTIDE SEQUENCE</scope>
    <source>
        <strain evidence="3">NBRC 114545</strain>
    </source>
</reference>
<name>A0AA38CYN8_9ENTE</name>
<sequence length="290" mass="34206">MNRQKLQEIYPDAFVQAVPTIDENYLSIAMENSFLWIPQKNLTQSEKELLQAISVPSATYVTSLDKEHSWYNSLFSNKPVPENKGSFRLIQVEFQSFEKNDLIALKKEIRTILPHTVELLFLSKNYGVIVEAFSEEALSMKELEGIFLALDSDFNSYTRLFSGSFHSFEKDFSQLFYEEEQLFLYELKRNTQNKVFDIASSSILFFIYYDVTKSYLMQSLFTEWFEAETIQIIAALWKMQGNVSSAAKELYMHRNTLQYKIDKFEQRTQLNFKKMDDLFLCYLLIRTFNK</sequence>
<proteinExistence type="predicted"/>
<evidence type="ECO:0000259" key="1">
    <source>
        <dbReference type="Pfam" id="PF13556"/>
    </source>
</evidence>